<evidence type="ECO:0000313" key="2">
    <source>
        <dbReference type="EMBL" id="GAO43323.1"/>
    </source>
</evidence>
<comment type="caution">
    <text evidence="2">The sequence shown here is derived from an EMBL/GenBank/DDBJ whole genome shotgun (WGS) entry which is preliminary data.</text>
</comment>
<dbReference type="RefSeq" id="WP_046369222.1">
    <property type="nucleotide sequence ID" value="NZ_BBWV01000002.1"/>
</dbReference>
<protein>
    <recommendedName>
        <fullName evidence="4">Secretion system C-terminal sorting domain-containing protein</fullName>
    </recommendedName>
</protein>
<keyword evidence="3" id="KW-1185">Reference proteome</keyword>
<reference evidence="2 3" key="1">
    <citation type="submission" date="2015-04" db="EMBL/GenBank/DDBJ databases">
        <title>Whole genome shotgun sequence of Flavihumibacter petaseus NBRC 106054.</title>
        <authorList>
            <person name="Miyazawa S."/>
            <person name="Hosoyama A."/>
            <person name="Hashimoto M."/>
            <person name="Noguchi M."/>
            <person name="Tsuchikane K."/>
            <person name="Ohji S."/>
            <person name="Yamazoe A."/>
            <person name="Ichikawa N."/>
            <person name="Kimura A."/>
            <person name="Fujita N."/>
        </authorList>
    </citation>
    <scope>NUCLEOTIDE SEQUENCE [LARGE SCALE GENOMIC DNA]</scope>
    <source>
        <strain evidence="2 3">NBRC 106054</strain>
    </source>
</reference>
<proteinExistence type="predicted"/>
<feature type="signal peptide" evidence="1">
    <location>
        <begin position="1"/>
        <end position="18"/>
    </location>
</feature>
<evidence type="ECO:0000313" key="3">
    <source>
        <dbReference type="Proteomes" id="UP000033121"/>
    </source>
</evidence>
<keyword evidence="1" id="KW-0732">Signal</keyword>
<dbReference type="Proteomes" id="UP000033121">
    <property type="component" value="Unassembled WGS sequence"/>
</dbReference>
<gene>
    <name evidence="2" type="ORF">FPE01S_02_04280</name>
</gene>
<dbReference type="EMBL" id="BBWV01000002">
    <property type="protein sequence ID" value="GAO43323.1"/>
    <property type="molecule type" value="Genomic_DNA"/>
</dbReference>
<evidence type="ECO:0000256" key="1">
    <source>
        <dbReference type="SAM" id="SignalP"/>
    </source>
</evidence>
<name>A0A0E9N0L1_9BACT</name>
<accession>A0A0E9N0L1</accession>
<feature type="chain" id="PRO_5002430120" description="Secretion system C-terminal sorting domain-containing protein" evidence="1">
    <location>
        <begin position="19"/>
        <end position="127"/>
    </location>
</feature>
<evidence type="ECO:0008006" key="4">
    <source>
        <dbReference type="Google" id="ProtNLM"/>
    </source>
</evidence>
<sequence length="127" mass="14345">MKLLFISLCAFVSVSVNAQSEKQSQLNQQCRKNDPGFDVIVKPEQGGSFVLQLDNPEMKKISIQISHAELGTAVDTVVQSATYYCRYRFDLAEDGNYTIRVGNGKQVVSRKLQIETRAFVTRQIEIR</sequence>
<dbReference type="OrthoDB" id="955414at2"/>
<dbReference type="AlphaFoldDB" id="A0A0E9N0L1"/>
<organism evidence="2 3">
    <name type="scientific">Flavihumibacter petaseus NBRC 106054</name>
    <dbReference type="NCBI Taxonomy" id="1220578"/>
    <lineage>
        <taxon>Bacteria</taxon>
        <taxon>Pseudomonadati</taxon>
        <taxon>Bacteroidota</taxon>
        <taxon>Chitinophagia</taxon>
        <taxon>Chitinophagales</taxon>
        <taxon>Chitinophagaceae</taxon>
        <taxon>Flavihumibacter</taxon>
    </lineage>
</organism>